<dbReference type="EMBL" id="KV700130">
    <property type="protein sequence ID" value="OCF32107.1"/>
    <property type="molecule type" value="Genomic_DNA"/>
</dbReference>
<dbReference type="InterPro" id="IPR036188">
    <property type="entry name" value="FAD/NAD-bd_sf"/>
</dbReference>
<keyword evidence="3" id="KW-1185">Reference proteome</keyword>
<dbReference type="Pfam" id="PF13738">
    <property type="entry name" value="Pyr_redox_3"/>
    <property type="match status" value="1"/>
</dbReference>
<accession>A0A1B9GM36</accession>
<keyword evidence="1" id="KW-0560">Oxidoreductase</keyword>
<evidence type="ECO:0000313" key="2">
    <source>
        <dbReference type="EMBL" id="OCF32107.1"/>
    </source>
</evidence>
<dbReference type="InterPro" id="IPR032710">
    <property type="entry name" value="NTF2-like_dom_sf"/>
</dbReference>
<dbReference type="InterPro" id="IPR050982">
    <property type="entry name" value="Auxin_biosynth/cation_transpt"/>
</dbReference>
<dbReference type="STRING" id="1296120.A0A1B9GM36"/>
<dbReference type="PANTHER" id="PTHR43539:SF26">
    <property type="entry name" value="MONOOXYGENASE, PUTATIVE-RELATED"/>
    <property type="match status" value="1"/>
</dbReference>
<proteinExistence type="predicted"/>
<dbReference type="OrthoDB" id="74360at2759"/>
<evidence type="ECO:0000256" key="1">
    <source>
        <dbReference type="ARBA" id="ARBA00023002"/>
    </source>
</evidence>
<dbReference type="AlphaFoldDB" id="A0A1B9GM36"/>
<dbReference type="PANTHER" id="PTHR43539">
    <property type="entry name" value="FLAVIN-BINDING MONOOXYGENASE-LIKE PROTEIN (AFU_ORTHOLOGUE AFUA_4G09220)"/>
    <property type="match status" value="1"/>
</dbReference>
<organism evidence="2 3">
    <name type="scientific">Kwoniella heveanensis BCC8398</name>
    <dbReference type="NCBI Taxonomy" id="1296120"/>
    <lineage>
        <taxon>Eukaryota</taxon>
        <taxon>Fungi</taxon>
        <taxon>Dikarya</taxon>
        <taxon>Basidiomycota</taxon>
        <taxon>Agaricomycotina</taxon>
        <taxon>Tremellomycetes</taxon>
        <taxon>Tremellales</taxon>
        <taxon>Cryptococcaceae</taxon>
        <taxon>Kwoniella</taxon>
    </lineage>
</organism>
<dbReference type="GO" id="GO:0004497">
    <property type="term" value="F:monooxygenase activity"/>
    <property type="evidence" value="ECO:0007669"/>
    <property type="project" value="UniProtKB-KW"/>
</dbReference>
<evidence type="ECO:0000313" key="3">
    <source>
        <dbReference type="Proteomes" id="UP000092666"/>
    </source>
</evidence>
<dbReference type="Proteomes" id="UP000092666">
    <property type="component" value="Unassembled WGS sequence"/>
</dbReference>
<name>A0A1B9GM36_9TREE</name>
<dbReference type="Gene3D" id="3.50.50.60">
    <property type="entry name" value="FAD/NAD(P)-binding domain"/>
    <property type="match status" value="1"/>
</dbReference>
<sequence length="649" mass="72146">MSPIAIHDSVSSATTTDVSSLKKNVTNSVTSGNEKRPLPVYPDAVAADYMYKFKYNHALPTTGEGFPEVPQETDPKSAAIEVVQQLSKTLSAGDAKGFSELFLEFGVWRDRALITWDYRTFNFREAILKAAADLLPKTPISKVTLIEPTPIVERPYPDLSFVQAHFGLETDIAGGSAVANLILTKNGWKIWTLNTAIESLRGFPEIPERDGHMTGPHSWQAQRELDTAMDNAEPEVLIIGGGQNGLMLAARLKAVGVSSLIVERNGRIGDNWRGRYEALSLHLPHWADHFAYMPYPNHWPTYCPAAKLADWFEWYVSAMELHVWTNSKVAGAKQAADGSWSIEIERDGKIKRTFHPKQLVMATSLAGLPYAPNIPGAEEFKGVIKHSTEHDSSRGWEGKKVLVVGTSSSGFDTAFDFARRKIDVTLLQRSPTYIMSLTHSVPRILAAYKPVNGKRPDLDVADRIAYSMPVGPGEEMGRRLGKELTELDHDLLQAMEDRGFKTWRGQRSTSTQTLGYTKNGGFYFDAGACEQIINGNIKVEQGYIDHFTADKVVLNGDRERQFDLVILATGFSNTIDSVRSTLGDEITSRHKPIWGMDEEGELNSAWRDTGVPNLWLAVGTLQAARYHSQKIALRIKAKLERISPEPYTK</sequence>
<keyword evidence="2" id="KW-0503">Monooxygenase</keyword>
<protein>
    <submittedName>
        <fullName evidence="2">Flavin-containing monooxygenase</fullName>
    </submittedName>
</protein>
<dbReference type="SUPFAM" id="SSF51905">
    <property type="entry name" value="FAD/NAD(P)-binding domain"/>
    <property type="match status" value="2"/>
</dbReference>
<dbReference type="PRINTS" id="PR00411">
    <property type="entry name" value="PNDRDTASEI"/>
</dbReference>
<dbReference type="GO" id="GO:0050660">
    <property type="term" value="F:flavin adenine dinucleotide binding"/>
    <property type="evidence" value="ECO:0007669"/>
    <property type="project" value="TreeGrafter"/>
</dbReference>
<gene>
    <name evidence="2" type="ORF">I316_06263</name>
</gene>
<reference evidence="3" key="2">
    <citation type="submission" date="2013-12" db="EMBL/GenBank/DDBJ databases">
        <title>Evolution of pathogenesis and genome organization in the Tremellales.</title>
        <authorList>
            <person name="Cuomo C."/>
            <person name="Litvintseva A."/>
            <person name="Heitman J."/>
            <person name="Chen Y."/>
            <person name="Sun S."/>
            <person name="Springer D."/>
            <person name="Dromer F."/>
            <person name="Young S."/>
            <person name="Zeng Q."/>
            <person name="Chapman S."/>
            <person name="Gujja S."/>
            <person name="Saif S."/>
            <person name="Birren B."/>
        </authorList>
    </citation>
    <scope>NUCLEOTIDE SEQUENCE [LARGE SCALE GENOMIC DNA]</scope>
    <source>
        <strain evidence="3">BCC8398</strain>
    </source>
</reference>
<dbReference type="SUPFAM" id="SSF54427">
    <property type="entry name" value="NTF2-like"/>
    <property type="match status" value="1"/>
</dbReference>
<reference evidence="2 3" key="1">
    <citation type="submission" date="2013-07" db="EMBL/GenBank/DDBJ databases">
        <title>The Genome Sequence of Cryptococcus heveanensis BCC8398.</title>
        <authorList>
            <consortium name="The Broad Institute Genome Sequencing Platform"/>
            <person name="Cuomo C."/>
            <person name="Litvintseva A."/>
            <person name="Chen Y."/>
            <person name="Heitman J."/>
            <person name="Sun S."/>
            <person name="Springer D."/>
            <person name="Dromer F."/>
            <person name="Young S.K."/>
            <person name="Zeng Q."/>
            <person name="Gargeya S."/>
            <person name="Fitzgerald M."/>
            <person name="Abouelleil A."/>
            <person name="Alvarado L."/>
            <person name="Berlin A.M."/>
            <person name="Chapman S.B."/>
            <person name="Dewar J."/>
            <person name="Goldberg J."/>
            <person name="Griggs A."/>
            <person name="Gujja S."/>
            <person name="Hansen M."/>
            <person name="Howarth C."/>
            <person name="Imamovic A."/>
            <person name="Larimer J."/>
            <person name="McCowan C."/>
            <person name="Murphy C."/>
            <person name="Pearson M."/>
            <person name="Priest M."/>
            <person name="Roberts A."/>
            <person name="Saif S."/>
            <person name="Shea T."/>
            <person name="Sykes S."/>
            <person name="Wortman J."/>
            <person name="Nusbaum C."/>
            <person name="Birren B."/>
        </authorList>
    </citation>
    <scope>NUCLEOTIDE SEQUENCE [LARGE SCALE GENOMIC DNA]</scope>
    <source>
        <strain evidence="2 3">BCC8398</strain>
    </source>
</reference>